<dbReference type="Pfam" id="PF02518">
    <property type="entry name" value="HATPase_c"/>
    <property type="match status" value="1"/>
</dbReference>
<proteinExistence type="predicted"/>
<dbReference type="Pfam" id="PF00072">
    <property type="entry name" value="Response_reg"/>
    <property type="match status" value="1"/>
</dbReference>
<dbReference type="Pfam" id="PF13185">
    <property type="entry name" value="GAF_2"/>
    <property type="match status" value="1"/>
</dbReference>
<sequence>MGAIMTVTYRGPQILPRGSQVQGPAREPSDIELLHAISVTLIAENDRFELYGKIVEAAVAITGSQFGTMQLLCPADDPSGHGGQLQLLAHRGLPAEAVGFWQWVSPAAYSSCTLALKMGQRAIVPDFEKWADIAGTADLDAFRAAGIRSAQTTPLLSRTGRLLGMISTHWDRPHHPSERDLRLLDILARQAADLLERTIAEEQLRLLNDTLEARVEERSRELSSAQDQLRQLQKMEAIGQLTGGVAHDFNNLLTIIRGSADLLASRELPREKQKKYIDAISETADRAAKLTSQLLAFARRQALRPETFNAARKVEAVADMLRTVVGSRIALVVDPICTSCFVEVDASQFETALINMAVNARDAMNGEGRITLSVEAAGSIPARGGLAAARGDFVRISVTDEGTGMSEGQIEHIFEPFFTTKEVGKGTGLGLSQVYGFIKQSGGEIDVASRLGIGTTFSLYLPRAAAPNSLEDATPSGRCAIQHANILIVEDNEPVGDFASQLLEDLGYKTWRAANAPEAIAVLERSHANIDIVFSDVVMPGIDGLELGRQIRARWPEIAVVLTSGYSHVLADDSRHGFPLLHKPYSVNELSRLLGEICIGEERKRQSAIPYPDTNYCKDNLREDLLIK</sequence>
<dbReference type="CDD" id="cd00082">
    <property type="entry name" value="HisKA"/>
    <property type="match status" value="1"/>
</dbReference>
<organism evidence="10 11">
    <name type="scientific">Sphingobium yanoikuyae</name>
    <name type="common">Sphingomonas yanoikuyae</name>
    <dbReference type="NCBI Taxonomy" id="13690"/>
    <lineage>
        <taxon>Bacteria</taxon>
        <taxon>Pseudomonadati</taxon>
        <taxon>Pseudomonadota</taxon>
        <taxon>Alphaproteobacteria</taxon>
        <taxon>Sphingomonadales</taxon>
        <taxon>Sphingomonadaceae</taxon>
        <taxon>Sphingobium</taxon>
    </lineage>
</organism>
<evidence type="ECO:0000256" key="4">
    <source>
        <dbReference type="ARBA" id="ARBA00022679"/>
    </source>
</evidence>
<evidence type="ECO:0000313" key="10">
    <source>
        <dbReference type="EMBL" id="AYO79005.1"/>
    </source>
</evidence>
<dbReference type="SMART" id="SM00387">
    <property type="entry name" value="HATPase_c"/>
    <property type="match status" value="1"/>
</dbReference>
<evidence type="ECO:0000256" key="2">
    <source>
        <dbReference type="ARBA" id="ARBA00012438"/>
    </source>
</evidence>
<protein>
    <recommendedName>
        <fullName evidence="2">histidine kinase</fullName>
        <ecNumber evidence="2">2.7.13.3</ecNumber>
    </recommendedName>
</protein>
<dbReference type="Pfam" id="PF00512">
    <property type="entry name" value="HisKA"/>
    <property type="match status" value="1"/>
</dbReference>
<dbReference type="SUPFAM" id="SSF47384">
    <property type="entry name" value="Homodimeric domain of signal transducing histidine kinase"/>
    <property type="match status" value="1"/>
</dbReference>
<evidence type="ECO:0000256" key="1">
    <source>
        <dbReference type="ARBA" id="ARBA00000085"/>
    </source>
</evidence>
<evidence type="ECO:0000256" key="6">
    <source>
        <dbReference type="PROSITE-ProRule" id="PRU00169"/>
    </source>
</evidence>
<comment type="catalytic activity">
    <reaction evidence="1">
        <text>ATP + protein L-histidine = ADP + protein N-phospho-L-histidine.</text>
        <dbReference type="EC" id="2.7.13.3"/>
    </reaction>
</comment>
<dbReference type="InterPro" id="IPR005467">
    <property type="entry name" value="His_kinase_dom"/>
</dbReference>
<dbReference type="InterPro" id="IPR036890">
    <property type="entry name" value="HATPase_C_sf"/>
</dbReference>
<dbReference type="SMART" id="SM00388">
    <property type="entry name" value="HisKA"/>
    <property type="match status" value="1"/>
</dbReference>
<dbReference type="PRINTS" id="PR00344">
    <property type="entry name" value="BCTRLSENSOR"/>
</dbReference>
<dbReference type="InterPro" id="IPR029016">
    <property type="entry name" value="GAF-like_dom_sf"/>
</dbReference>
<dbReference type="InterPro" id="IPR036097">
    <property type="entry name" value="HisK_dim/P_sf"/>
</dbReference>
<dbReference type="InterPro" id="IPR003661">
    <property type="entry name" value="HisK_dim/P_dom"/>
</dbReference>
<dbReference type="AlphaFoldDB" id="A0A3G2UVM7"/>
<evidence type="ECO:0000256" key="7">
    <source>
        <dbReference type="SAM" id="Coils"/>
    </source>
</evidence>
<gene>
    <name evidence="10" type="ORF">EBF16_20240</name>
</gene>
<dbReference type="InterPro" id="IPR011006">
    <property type="entry name" value="CheY-like_superfamily"/>
</dbReference>
<keyword evidence="5" id="KW-0418">Kinase</keyword>
<dbReference type="GO" id="GO:0000155">
    <property type="term" value="F:phosphorelay sensor kinase activity"/>
    <property type="evidence" value="ECO:0007669"/>
    <property type="project" value="InterPro"/>
</dbReference>
<dbReference type="InterPro" id="IPR003594">
    <property type="entry name" value="HATPase_dom"/>
</dbReference>
<dbReference type="PROSITE" id="PS50110">
    <property type="entry name" value="RESPONSE_REGULATORY"/>
    <property type="match status" value="1"/>
</dbReference>
<feature type="modified residue" description="4-aspartylphosphate" evidence="6">
    <location>
        <position position="536"/>
    </location>
</feature>
<dbReference type="PANTHER" id="PTHR43065:SF49">
    <property type="entry name" value="HISTIDINE KINASE"/>
    <property type="match status" value="1"/>
</dbReference>
<keyword evidence="3 6" id="KW-0597">Phosphoprotein</keyword>
<name>A0A3G2UVM7_SPHYA</name>
<dbReference type="Gene3D" id="1.10.287.130">
    <property type="match status" value="1"/>
</dbReference>
<dbReference type="InterPro" id="IPR004358">
    <property type="entry name" value="Sig_transdc_His_kin-like_C"/>
</dbReference>
<dbReference type="PROSITE" id="PS50109">
    <property type="entry name" value="HIS_KIN"/>
    <property type="match status" value="1"/>
</dbReference>
<dbReference type="EMBL" id="CP033230">
    <property type="protein sequence ID" value="AYO79005.1"/>
    <property type="molecule type" value="Genomic_DNA"/>
</dbReference>
<feature type="domain" description="Response regulatory" evidence="9">
    <location>
        <begin position="485"/>
        <end position="598"/>
    </location>
</feature>
<keyword evidence="4" id="KW-0808">Transferase</keyword>
<evidence type="ECO:0000313" key="11">
    <source>
        <dbReference type="Proteomes" id="UP000280708"/>
    </source>
</evidence>
<dbReference type="SUPFAM" id="SSF55781">
    <property type="entry name" value="GAF domain-like"/>
    <property type="match status" value="1"/>
</dbReference>
<keyword evidence="7" id="KW-0175">Coiled coil</keyword>
<dbReference type="EC" id="2.7.13.3" evidence="2"/>
<feature type="coiled-coil region" evidence="7">
    <location>
        <begin position="201"/>
        <end position="235"/>
    </location>
</feature>
<dbReference type="Gene3D" id="3.30.450.40">
    <property type="match status" value="1"/>
</dbReference>
<dbReference type="Gene3D" id="3.30.565.10">
    <property type="entry name" value="Histidine kinase-like ATPase, C-terminal domain"/>
    <property type="match status" value="1"/>
</dbReference>
<accession>A0A3G2UVM7</accession>
<dbReference type="SUPFAM" id="SSF52172">
    <property type="entry name" value="CheY-like"/>
    <property type="match status" value="1"/>
</dbReference>
<dbReference type="Gene3D" id="3.40.50.2300">
    <property type="match status" value="1"/>
</dbReference>
<evidence type="ECO:0000259" key="8">
    <source>
        <dbReference type="PROSITE" id="PS50109"/>
    </source>
</evidence>
<dbReference type="SUPFAM" id="SSF55874">
    <property type="entry name" value="ATPase domain of HSP90 chaperone/DNA topoisomerase II/histidine kinase"/>
    <property type="match status" value="1"/>
</dbReference>
<dbReference type="InterPro" id="IPR001789">
    <property type="entry name" value="Sig_transdc_resp-reg_receiver"/>
</dbReference>
<dbReference type="SMART" id="SM00448">
    <property type="entry name" value="REC"/>
    <property type="match status" value="1"/>
</dbReference>
<dbReference type="PANTHER" id="PTHR43065">
    <property type="entry name" value="SENSOR HISTIDINE KINASE"/>
    <property type="match status" value="1"/>
</dbReference>
<evidence type="ECO:0000256" key="3">
    <source>
        <dbReference type="ARBA" id="ARBA00022553"/>
    </source>
</evidence>
<evidence type="ECO:0000259" key="9">
    <source>
        <dbReference type="PROSITE" id="PS50110"/>
    </source>
</evidence>
<evidence type="ECO:0000256" key="5">
    <source>
        <dbReference type="ARBA" id="ARBA00022777"/>
    </source>
</evidence>
<dbReference type="InterPro" id="IPR003018">
    <property type="entry name" value="GAF"/>
</dbReference>
<reference evidence="10 11" key="1">
    <citation type="submission" date="2018-10" db="EMBL/GenBank/DDBJ databases">
        <title>Characterization and genome analysis of a novel bacterium Sphingobium yanoikuyae SJTF8 capable of degrading PAHs.</title>
        <authorList>
            <person name="Yin C."/>
            <person name="Xiong W."/>
            <person name="Liang R."/>
        </authorList>
    </citation>
    <scope>NUCLEOTIDE SEQUENCE [LARGE SCALE GENOMIC DNA]</scope>
    <source>
        <strain evidence="10 11">SJTF8</strain>
    </source>
</reference>
<feature type="domain" description="Histidine kinase" evidence="8">
    <location>
        <begin position="244"/>
        <end position="465"/>
    </location>
</feature>
<dbReference type="Proteomes" id="UP000280708">
    <property type="component" value="Chromosome"/>
</dbReference>